<dbReference type="CDD" id="cd01014">
    <property type="entry name" value="nicotinamidase_related"/>
    <property type="match status" value="1"/>
</dbReference>
<gene>
    <name evidence="3" type="ORF">GK011_14335</name>
    <name evidence="4" type="ORF">GN242_00600</name>
</gene>
<evidence type="ECO:0000313" key="6">
    <source>
        <dbReference type="Proteomes" id="UP000480164"/>
    </source>
</evidence>
<dbReference type="InterPro" id="IPR036380">
    <property type="entry name" value="Isochorismatase-like_sf"/>
</dbReference>
<dbReference type="KEGG" id="erwi:GN242_00600"/>
<feature type="domain" description="Isochorismatase-like" evidence="2">
    <location>
        <begin position="5"/>
        <end position="143"/>
    </location>
</feature>
<dbReference type="Proteomes" id="UP000480164">
    <property type="component" value="Unassembled WGS sequence"/>
</dbReference>
<dbReference type="GO" id="GO:0016787">
    <property type="term" value="F:hydrolase activity"/>
    <property type="evidence" value="ECO:0007669"/>
    <property type="project" value="UniProtKB-KW"/>
</dbReference>
<protein>
    <submittedName>
        <fullName evidence="4">Isochorismatase family protein</fullName>
    </submittedName>
</protein>
<sequence>MPDASALLVIDMQAGLLHGPQAPHDKARLLHNVSHLMMAARARQVPLFFAQHTGPADSPIAAGSTLWQLAAELPLSDSDRCFSKTRPCCFTATPLLSWLQDAGVKRLVIVGMKTEYCVDTTCRAAADLGFEVVLVSDAHSTTDSAVLTAEQIIAHHNTTLAGPFVRLIATKDMFF</sequence>
<evidence type="ECO:0000313" key="3">
    <source>
        <dbReference type="EMBL" id="MTD28118.1"/>
    </source>
</evidence>
<accession>A0A6L6GQU6</accession>
<evidence type="ECO:0000256" key="1">
    <source>
        <dbReference type="ARBA" id="ARBA00022801"/>
    </source>
</evidence>
<keyword evidence="1" id="KW-0378">Hydrolase</keyword>
<dbReference type="RefSeq" id="WP_154753371.1">
    <property type="nucleotide sequence ID" value="NZ_CP046509.1"/>
</dbReference>
<dbReference type="EMBL" id="WLZX01000005">
    <property type="protein sequence ID" value="MTD28118.1"/>
    <property type="molecule type" value="Genomic_DNA"/>
</dbReference>
<evidence type="ECO:0000259" key="2">
    <source>
        <dbReference type="Pfam" id="PF00857"/>
    </source>
</evidence>
<dbReference type="AlphaFoldDB" id="A0A6I6ELB5"/>
<name>A0A6I6ELB5_9GAMM</name>
<dbReference type="InterPro" id="IPR050272">
    <property type="entry name" value="Isochorismatase-like_hydrls"/>
</dbReference>
<dbReference type="PANTHER" id="PTHR43540:SF14">
    <property type="entry name" value="ISOCHORISMATASE"/>
    <property type="match status" value="1"/>
</dbReference>
<dbReference type="InterPro" id="IPR000868">
    <property type="entry name" value="Isochorismatase-like_dom"/>
</dbReference>
<organism evidence="4 5">
    <name type="scientific">Erwinia sorbitola</name>
    <dbReference type="NCBI Taxonomy" id="2681984"/>
    <lineage>
        <taxon>Bacteria</taxon>
        <taxon>Pseudomonadati</taxon>
        <taxon>Pseudomonadota</taxon>
        <taxon>Gammaproteobacteria</taxon>
        <taxon>Enterobacterales</taxon>
        <taxon>Erwiniaceae</taxon>
        <taxon>Erwinia</taxon>
    </lineage>
</organism>
<proteinExistence type="predicted"/>
<reference evidence="4 5" key="2">
    <citation type="submission" date="2019-12" db="EMBL/GenBank/DDBJ databases">
        <title>Erwinia sp. nov., isolated from droppings of birds in the Qinghai-Tiebt plateau of China.</title>
        <authorList>
            <person name="Ge Y."/>
        </authorList>
    </citation>
    <scope>NUCLEOTIDE SEQUENCE [LARGE SCALE GENOMIC DNA]</scope>
    <source>
        <strain evidence="4 5">J780</strain>
    </source>
</reference>
<dbReference type="EMBL" id="CP046509">
    <property type="protein sequence ID" value="QGU85809.1"/>
    <property type="molecule type" value="Genomic_DNA"/>
</dbReference>
<dbReference type="SUPFAM" id="SSF52499">
    <property type="entry name" value="Isochorismatase-like hydrolases"/>
    <property type="match status" value="1"/>
</dbReference>
<dbReference type="Gene3D" id="3.40.50.850">
    <property type="entry name" value="Isochorismatase-like"/>
    <property type="match status" value="1"/>
</dbReference>
<dbReference type="Pfam" id="PF00857">
    <property type="entry name" value="Isochorismatase"/>
    <property type="match status" value="1"/>
</dbReference>
<reference evidence="3 6" key="1">
    <citation type="submission" date="2019-11" db="EMBL/GenBank/DDBJ databases">
        <title>Erwinia sp. nov., isolated from feces of birds in Tibet plateau of China.</title>
        <authorList>
            <person name="Ge Y."/>
        </authorList>
    </citation>
    <scope>NUCLEOTIDE SEQUENCE [LARGE SCALE GENOMIC DNA]</scope>
    <source>
        <strain evidence="3 6">J316</strain>
    </source>
</reference>
<dbReference type="PANTHER" id="PTHR43540">
    <property type="entry name" value="PEROXYUREIDOACRYLATE/UREIDOACRYLATE AMIDOHYDROLASE-RELATED"/>
    <property type="match status" value="1"/>
</dbReference>
<keyword evidence="6" id="KW-1185">Reference proteome</keyword>
<evidence type="ECO:0000313" key="4">
    <source>
        <dbReference type="EMBL" id="QGU85809.1"/>
    </source>
</evidence>
<evidence type="ECO:0000313" key="5">
    <source>
        <dbReference type="Proteomes" id="UP000424752"/>
    </source>
</evidence>
<dbReference type="Proteomes" id="UP000424752">
    <property type="component" value="Chromosome"/>
</dbReference>
<accession>A0A6I6ELB5</accession>